<organism evidence="3 4">
    <name type="scientific">Lithocarpus litseifolius</name>
    <dbReference type="NCBI Taxonomy" id="425828"/>
    <lineage>
        <taxon>Eukaryota</taxon>
        <taxon>Viridiplantae</taxon>
        <taxon>Streptophyta</taxon>
        <taxon>Embryophyta</taxon>
        <taxon>Tracheophyta</taxon>
        <taxon>Spermatophyta</taxon>
        <taxon>Magnoliopsida</taxon>
        <taxon>eudicotyledons</taxon>
        <taxon>Gunneridae</taxon>
        <taxon>Pentapetalae</taxon>
        <taxon>rosids</taxon>
        <taxon>fabids</taxon>
        <taxon>Fagales</taxon>
        <taxon>Fagaceae</taxon>
        <taxon>Lithocarpus</taxon>
    </lineage>
</organism>
<evidence type="ECO:0000256" key="1">
    <source>
        <dbReference type="SAM" id="Phobius"/>
    </source>
</evidence>
<evidence type="ECO:0008006" key="5">
    <source>
        <dbReference type="Google" id="ProtNLM"/>
    </source>
</evidence>
<evidence type="ECO:0000313" key="3">
    <source>
        <dbReference type="EMBL" id="KAK9994013.1"/>
    </source>
</evidence>
<gene>
    <name evidence="3" type="ORF">SO802_023716</name>
</gene>
<dbReference type="Proteomes" id="UP001459277">
    <property type="component" value="Unassembled WGS sequence"/>
</dbReference>
<protein>
    <recommendedName>
        <fullName evidence="5">ER lumen protein-retaining receptor</fullName>
    </recommendedName>
</protein>
<feature type="signal peptide" evidence="2">
    <location>
        <begin position="1"/>
        <end position="16"/>
    </location>
</feature>
<keyword evidence="1" id="KW-0472">Membrane</keyword>
<reference evidence="3 4" key="1">
    <citation type="submission" date="2024-01" db="EMBL/GenBank/DDBJ databases">
        <title>A telomere-to-telomere, gap-free genome of sweet tea (Lithocarpus litseifolius).</title>
        <authorList>
            <person name="Zhou J."/>
        </authorList>
    </citation>
    <scope>NUCLEOTIDE SEQUENCE [LARGE SCALE GENOMIC DNA]</scope>
    <source>
        <strain evidence="3">Zhou-2022a</strain>
        <tissue evidence="3">Leaf</tissue>
    </source>
</reference>
<proteinExistence type="predicted"/>
<sequence length="100" mass="11784">MLLTMWNITVRMTGEAAVLVLLYREIYDGCVGFIGKLVVEVMVCLRSFISPQLGLRFFMEIHQIRWITWVSGLIQTALYADIFYYYIKSWKNREKLKLPA</sequence>
<feature type="transmembrane region" description="Helical" evidence="1">
    <location>
        <begin position="69"/>
        <end position="87"/>
    </location>
</feature>
<keyword evidence="1" id="KW-1133">Transmembrane helix</keyword>
<dbReference type="EMBL" id="JAZDWU010000008">
    <property type="protein sequence ID" value="KAK9994013.1"/>
    <property type="molecule type" value="Genomic_DNA"/>
</dbReference>
<feature type="chain" id="PRO_5043340597" description="ER lumen protein-retaining receptor" evidence="2">
    <location>
        <begin position="17"/>
        <end position="100"/>
    </location>
</feature>
<comment type="caution">
    <text evidence="3">The sequence shown here is derived from an EMBL/GenBank/DDBJ whole genome shotgun (WGS) entry which is preliminary data.</text>
</comment>
<keyword evidence="2" id="KW-0732">Signal</keyword>
<accession>A0AAW2C7L9</accession>
<evidence type="ECO:0000313" key="4">
    <source>
        <dbReference type="Proteomes" id="UP001459277"/>
    </source>
</evidence>
<name>A0AAW2C7L9_9ROSI</name>
<keyword evidence="4" id="KW-1185">Reference proteome</keyword>
<keyword evidence="1" id="KW-0812">Transmembrane</keyword>
<dbReference type="AlphaFoldDB" id="A0AAW2C7L9"/>
<evidence type="ECO:0000256" key="2">
    <source>
        <dbReference type="SAM" id="SignalP"/>
    </source>
</evidence>